<sequence length="102" mass="10372">MALTTSAIAIDTIGVDETATATGKVAESISEVSEKGWQAIESLANDAIAGNSSTQLSATGSEFTNDIKTLVGYAQSLMQAISKTGLEFTAVDEAGSRAAQGK</sequence>
<dbReference type="RefSeq" id="WP_073388342.1">
    <property type="nucleotide sequence ID" value="NZ_FQXK01000021.1"/>
</dbReference>
<dbReference type="AlphaFoldDB" id="A0A1M5ZQ16"/>
<evidence type="ECO:0000313" key="1">
    <source>
        <dbReference type="EMBL" id="SHI26302.1"/>
    </source>
</evidence>
<proteinExistence type="predicted"/>
<dbReference type="STRING" id="1121131.SAMN02745229_02553"/>
<dbReference type="Proteomes" id="UP000184278">
    <property type="component" value="Unassembled WGS sequence"/>
</dbReference>
<protein>
    <submittedName>
        <fullName evidence="1">Uncharacterized protein</fullName>
    </submittedName>
</protein>
<dbReference type="EMBL" id="FQXK01000021">
    <property type="protein sequence ID" value="SHI26302.1"/>
    <property type="molecule type" value="Genomic_DNA"/>
</dbReference>
<reference evidence="2" key="1">
    <citation type="submission" date="2016-11" db="EMBL/GenBank/DDBJ databases">
        <authorList>
            <person name="Varghese N."/>
            <person name="Submissions S."/>
        </authorList>
    </citation>
    <scope>NUCLEOTIDE SEQUENCE [LARGE SCALE GENOMIC DNA]</scope>
    <source>
        <strain evidence="2">DSM 3071</strain>
    </source>
</reference>
<dbReference type="GeneID" id="89507851"/>
<keyword evidence="2" id="KW-1185">Reference proteome</keyword>
<accession>A0A1M5ZQ16</accession>
<organism evidence="1 2">
    <name type="scientific">Butyrivibrio fibrisolvens DSM 3071</name>
    <dbReference type="NCBI Taxonomy" id="1121131"/>
    <lineage>
        <taxon>Bacteria</taxon>
        <taxon>Bacillati</taxon>
        <taxon>Bacillota</taxon>
        <taxon>Clostridia</taxon>
        <taxon>Lachnospirales</taxon>
        <taxon>Lachnospiraceae</taxon>
        <taxon>Butyrivibrio</taxon>
    </lineage>
</organism>
<name>A0A1M5ZQ16_BUTFI</name>
<evidence type="ECO:0000313" key="2">
    <source>
        <dbReference type="Proteomes" id="UP000184278"/>
    </source>
</evidence>
<gene>
    <name evidence="1" type="ORF">SAMN02745229_02553</name>
</gene>